<dbReference type="SUPFAM" id="SSF50729">
    <property type="entry name" value="PH domain-like"/>
    <property type="match status" value="1"/>
</dbReference>
<feature type="region of interest" description="Disordered" evidence="1">
    <location>
        <begin position="249"/>
        <end position="281"/>
    </location>
</feature>
<dbReference type="PANTHER" id="PTHR31606:SF1">
    <property type="entry name" value="WW DOMAIN BINDING PROTEIN 2, ISOFORM E"/>
    <property type="match status" value="1"/>
</dbReference>
<dbReference type="InterPro" id="IPR044852">
    <property type="entry name" value="WBP2-like"/>
</dbReference>
<dbReference type="PANTHER" id="PTHR31606">
    <property type="entry name" value="WW DOMAIN BINDING PROTEIN 2, ISOFORM E"/>
    <property type="match status" value="1"/>
</dbReference>
<evidence type="ECO:0008006" key="4">
    <source>
        <dbReference type="Google" id="ProtNLM"/>
    </source>
</evidence>
<organism evidence="2 3">
    <name type="scientific">Puccinia graminis f. sp. tritici</name>
    <dbReference type="NCBI Taxonomy" id="56615"/>
    <lineage>
        <taxon>Eukaryota</taxon>
        <taxon>Fungi</taxon>
        <taxon>Dikarya</taxon>
        <taxon>Basidiomycota</taxon>
        <taxon>Pucciniomycotina</taxon>
        <taxon>Pucciniomycetes</taxon>
        <taxon>Pucciniales</taxon>
        <taxon>Pucciniaceae</taxon>
        <taxon>Puccinia</taxon>
    </lineage>
</organism>
<gene>
    <name evidence="2" type="ORF">PGT21_036273</name>
</gene>
<dbReference type="GO" id="GO:0005634">
    <property type="term" value="C:nucleus"/>
    <property type="evidence" value="ECO:0007669"/>
    <property type="project" value="TreeGrafter"/>
</dbReference>
<evidence type="ECO:0000256" key="1">
    <source>
        <dbReference type="SAM" id="MobiDB-lite"/>
    </source>
</evidence>
<dbReference type="AlphaFoldDB" id="A0A5B0R2S8"/>
<feature type="region of interest" description="Disordered" evidence="1">
    <location>
        <begin position="37"/>
        <end position="67"/>
    </location>
</feature>
<name>A0A5B0R2S8_PUCGR</name>
<keyword evidence="3" id="KW-1185">Reference proteome</keyword>
<sequence>MALNCSMITPTNDPVPLPGEKIFISVKAVTIYLHPTTPGAGTTSDPTPLSPTSATTSQQDPSKQSAKGKLSLSGILSAISLNPASDDGSAHGTIYVTNQRILFIAHNASALADLDPPTLQPPALSSQSNPSILLPPIKTLTIPLRNSFDGRFVQPWLSANYHLSTFVPVPNGNLDHLFPSSSSSANNSHSAMDSFTLKAVFNEGHGFEFTEALEEVKNIMFQSDSERPAELEELPTYSPPTSAPIGLVPEPGAPSVGEVEGQTRNPMGSTTTTGEELPPSIDDDFHPRLFDRRNTLPEADLLLAASVATEEELHERLALSQDPPLPPSIAHPPHPDVSSSSPTSPSLPPPATGSDAPPGYEP</sequence>
<feature type="region of interest" description="Disordered" evidence="1">
    <location>
        <begin position="309"/>
        <end position="362"/>
    </location>
</feature>
<comment type="caution">
    <text evidence="2">The sequence shown here is derived from an EMBL/GenBank/DDBJ whole genome shotgun (WGS) entry which is preliminary data.</text>
</comment>
<feature type="compositionally biased region" description="Polar residues" evidence="1">
    <location>
        <begin position="262"/>
        <end position="274"/>
    </location>
</feature>
<dbReference type="EMBL" id="VSWC01000001">
    <property type="protein sequence ID" value="KAA1119931.1"/>
    <property type="molecule type" value="Genomic_DNA"/>
</dbReference>
<accession>A0A5B0R2S8</accession>
<dbReference type="GO" id="GO:0031490">
    <property type="term" value="F:chromatin DNA binding"/>
    <property type="evidence" value="ECO:0007669"/>
    <property type="project" value="TreeGrafter"/>
</dbReference>
<feature type="compositionally biased region" description="Pro residues" evidence="1">
    <location>
        <begin position="323"/>
        <end position="332"/>
    </location>
</feature>
<evidence type="ECO:0000313" key="3">
    <source>
        <dbReference type="Proteomes" id="UP000324748"/>
    </source>
</evidence>
<reference evidence="2 3" key="1">
    <citation type="submission" date="2019-05" db="EMBL/GenBank/DDBJ databases">
        <title>Emergence of the Ug99 lineage of the wheat stem rust pathogen through somatic hybridization.</title>
        <authorList>
            <person name="Li F."/>
            <person name="Upadhyaya N.M."/>
            <person name="Sperschneider J."/>
            <person name="Matny O."/>
            <person name="Nguyen-Phuc H."/>
            <person name="Mago R."/>
            <person name="Raley C."/>
            <person name="Miller M.E."/>
            <person name="Silverstein K.A.T."/>
            <person name="Henningsen E."/>
            <person name="Hirsch C.D."/>
            <person name="Visser B."/>
            <person name="Pretorius Z.A."/>
            <person name="Steffenson B.J."/>
            <person name="Schwessinger B."/>
            <person name="Dodds P.N."/>
            <person name="Figueroa M."/>
        </authorList>
    </citation>
    <scope>NUCLEOTIDE SEQUENCE [LARGE SCALE GENOMIC DNA]</scope>
    <source>
        <strain evidence="2">21-0</strain>
    </source>
</reference>
<dbReference type="OrthoDB" id="1259151at2759"/>
<dbReference type="Proteomes" id="UP000324748">
    <property type="component" value="Unassembled WGS sequence"/>
</dbReference>
<evidence type="ECO:0000313" key="2">
    <source>
        <dbReference type="EMBL" id="KAA1119931.1"/>
    </source>
</evidence>
<feature type="compositionally biased region" description="Low complexity" evidence="1">
    <location>
        <begin position="42"/>
        <end position="57"/>
    </location>
</feature>
<dbReference type="GO" id="GO:0003713">
    <property type="term" value="F:transcription coactivator activity"/>
    <property type="evidence" value="ECO:0007669"/>
    <property type="project" value="InterPro"/>
</dbReference>
<proteinExistence type="predicted"/>
<protein>
    <recommendedName>
        <fullName evidence="4">GRAM domain-containing protein</fullName>
    </recommendedName>
</protein>